<dbReference type="NCBIfam" id="NF005723">
    <property type="entry name" value="PRK07539.1-3"/>
    <property type="match status" value="1"/>
</dbReference>
<keyword evidence="2 8" id="KW-0001">2Fe-2S</keyword>
<name>A0A7R7AC79_9PROT</name>
<dbReference type="GO" id="GO:0051537">
    <property type="term" value="F:2 iron, 2 sulfur cluster binding"/>
    <property type="evidence" value="ECO:0007669"/>
    <property type="project" value="UniProtKB-KW"/>
</dbReference>
<dbReference type="InterPro" id="IPR002023">
    <property type="entry name" value="NuoE-like"/>
</dbReference>
<evidence type="ECO:0000256" key="7">
    <source>
        <dbReference type="ARBA" id="ARBA00047712"/>
    </source>
</evidence>
<dbReference type="PROSITE" id="PS01099">
    <property type="entry name" value="COMPLEX1_24K"/>
    <property type="match status" value="1"/>
</dbReference>
<gene>
    <name evidence="9" type="primary">nuoE</name>
    <name evidence="9" type="ORF">PADco_1100</name>
</gene>
<feature type="binding site" evidence="8">
    <location>
        <position position="130"/>
    </location>
    <ligand>
        <name>[2Fe-2S] cluster</name>
        <dbReference type="ChEBI" id="CHEBI:190135"/>
    </ligand>
</feature>
<dbReference type="InterPro" id="IPR036249">
    <property type="entry name" value="Thioredoxin-like_sf"/>
</dbReference>
<comment type="cofactor">
    <cofactor evidence="8">
        <name>[2Fe-2S] cluster</name>
        <dbReference type="ChEBI" id="CHEBI:190135"/>
    </cofactor>
    <text evidence="8">Binds 1 [2Fe-2S] cluster.</text>
</comment>
<dbReference type="InterPro" id="IPR042128">
    <property type="entry name" value="NuoE_dom"/>
</dbReference>
<accession>A0A7R7AC79</accession>
<evidence type="ECO:0000256" key="2">
    <source>
        <dbReference type="ARBA" id="ARBA00022714"/>
    </source>
</evidence>
<evidence type="ECO:0000313" key="9">
    <source>
        <dbReference type="EMBL" id="BCG49530.1"/>
    </source>
</evidence>
<feature type="binding site" evidence="8">
    <location>
        <position position="126"/>
    </location>
    <ligand>
        <name>[2Fe-2S] cluster</name>
        <dbReference type="ChEBI" id="CHEBI:190135"/>
    </ligand>
</feature>
<dbReference type="RefSeq" id="WP_201329870.1">
    <property type="nucleotide sequence ID" value="NZ_AP023215.1"/>
</dbReference>
<keyword evidence="3 8" id="KW-0479">Metal-binding</keyword>
<dbReference type="GO" id="GO:0003954">
    <property type="term" value="F:NADH dehydrogenase activity"/>
    <property type="evidence" value="ECO:0007669"/>
    <property type="project" value="TreeGrafter"/>
</dbReference>
<dbReference type="PIRSF" id="PIRSF000216">
    <property type="entry name" value="NADH_DH_24kDa"/>
    <property type="match status" value="1"/>
</dbReference>
<evidence type="ECO:0000313" key="10">
    <source>
        <dbReference type="Proteomes" id="UP000595708"/>
    </source>
</evidence>
<dbReference type="PANTHER" id="PTHR10371">
    <property type="entry name" value="NADH DEHYDROGENASE UBIQUINONE FLAVOPROTEIN 2, MITOCHONDRIAL"/>
    <property type="match status" value="1"/>
</dbReference>
<keyword evidence="4 8" id="KW-0408">Iron</keyword>
<feature type="binding site" evidence="8">
    <location>
        <position position="83"/>
    </location>
    <ligand>
        <name>[2Fe-2S] cluster</name>
        <dbReference type="ChEBI" id="CHEBI:190135"/>
    </ligand>
</feature>
<evidence type="ECO:0000256" key="6">
    <source>
        <dbReference type="ARBA" id="ARBA00034078"/>
    </source>
</evidence>
<evidence type="ECO:0000256" key="3">
    <source>
        <dbReference type="ARBA" id="ARBA00022723"/>
    </source>
</evidence>
<dbReference type="FunFam" id="1.10.10.1590:FF:000001">
    <property type="entry name" value="NADH-quinone oxidoreductase subunit E"/>
    <property type="match status" value="1"/>
</dbReference>
<comment type="similarity">
    <text evidence="1">Belongs to the complex I 24 kDa subunit family.</text>
</comment>
<dbReference type="AlphaFoldDB" id="A0A7R7AC79"/>
<evidence type="ECO:0000256" key="8">
    <source>
        <dbReference type="PIRSR" id="PIRSR000216-1"/>
    </source>
</evidence>
<keyword evidence="10" id="KW-1185">Reference proteome</keyword>
<keyword evidence="5 8" id="KW-0411">Iron-sulfur</keyword>
<dbReference type="EMBL" id="AP023215">
    <property type="protein sequence ID" value="BCG49530.1"/>
    <property type="molecule type" value="Genomic_DNA"/>
</dbReference>
<dbReference type="GO" id="GO:0046872">
    <property type="term" value="F:metal ion binding"/>
    <property type="evidence" value="ECO:0007669"/>
    <property type="project" value="UniProtKB-KW"/>
</dbReference>
<proteinExistence type="inferred from homology"/>
<sequence>MLLSEKVYKKIDEEIKKYPVNKQKSAVIAALAIAQEEKKWLSPEIQKDIANYLNIPPIAVYEIATFYSMFHTNPVAKYTITICTNLPCILSGSLKSMKYLIQKLNINFPKQITTNDYFFTLIESECMGACGDAPVILVNNKRMCSYMSIKKIDILLKELKNYKGNTK</sequence>
<dbReference type="CDD" id="cd03064">
    <property type="entry name" value="TRX_Fd_NuoE"/>
    <property type="match status" value="1"/>
</dbReference>
<reference evidence="9 10" key="1">
    <citation type="journal article" date="2020" name="Genome Biol. Evol.">
        <title>Comparative Genomics Underlines Multiple Roles of Profftella, an Obligate Symbiont of Psyllids: Providing Toxins, Vitamins, and Carotenoids.</title>
        <authorList>
            <person name="Nakabachi A."/>
            <person name="Piel J."/>
            <person name="Malenovsky I."/>
            <person name="Hirose Y."/>
        </authorList>
    </citation>
    <scope>NUCLEOTIDE SEQUENCE [LARGE SCALE GENOMIC DNA]</scope>
    <source>
        <strain evidence="9 10">Dco</strain>
    </source>
</reference>
<dbReference type="Pfam" id="PF01257">
    <property type="entry name" value="2Fe-2S_thioredx"/>
    <property type="match status" value="1"/>
</dbReference>
<comment type="cofactor">
    <cofactor evidence="6">
        <name>[2Fe-2S] cluster</name>
        <dbReference type="ChEBI" id="CHEBI:190135"/>
    </cofactor>
</comment>
<dbReference type="SUPFAM" id="SSF52833">
    <property type="entry name" value="Thioredoxin-like"/>
    <property type="match status" value="1"/>
</dbReference>
<dbReference type="KEGG" id="parm:PADco_1100"/>
<dbReference type="Gene3D" id="3.40.30.10">
    <property type="entry name" value="Glutaredoxin"/>
    <property type="match status" value="1"/>
</dbReference>
<evidence type="ECO:0000256" key="5">
    <source>
        <dbReference type="ARBA" id="ARBA00023014"/>
    </source>
</evidence>
<dbReference type="Proteomes" id="UP000595708">
    <property type="component" value="Chromosome"/>
</dbReference>
<dbReference type="InterPro" id="IPR041921">
    <property type="entry name" value="NuoE_N"/>
</dbReference>
<protein>
    <submittedName>
        <fullName evidence="9">NADH-quinone oxidoreductase subunit E</fullName>
    </submittedName>
</protein>
<dbReference type="NCBIfam" id="TIGR01958">
    <property type="entry name" value="nuoE_fam"/>
    <property type="match status" value="1"/>
</dbReference>
<dbReference type="Gene3D" id="1.10.10.1590">
    <property type="entry name" value="NADH-quinone oxidoreductase subunit E"/>
    <property type="match status" value="1"/>
</dbReference>
<evidence type="ECO:0000256" key="4">
    <source>
        <dbReference type="ARBA" id="ARBA00023004"/>
    </source>
</evidence>
<comment type="catalytic activity">
    <reaction evidence="7">
        <text>a quinone + NADH + 5 H(+)(in) = a quinol + NAD(+) + 4 H(+)(out)</text>
        <dbReference type="Rhea" id="RHEA:57888"/>
        <dbReference type="ChEBI" id="CHEBI:15378"/>
        <dbReference type="ChEBI" id="CHEBI:24646"/>
        <dbReference type="ChEBI" id="CHEBI:57540"/>
        <dbReference type="ChEBI" id="CHEBI:57945"/>
        <dbReference type="ChEBI" id="CHEBI:132124"/>
    </reaction>
</comment>
<organism evidence="9 10">
    <name type="scientific">Candidatus Profftella armatura</name>
    <name type="common">Diaphorina cf. continua</name>
    <dbReference type="NCBI Taxonomy" id="2661583"/>
    <lineage>
        <taxon>Bacteria</taxon>
        <taxon>Pseudomonadati</taxon>
        <taxon>Pseudomonadota</taxon>
        <taxon>Betaproteobacteria</taxon>
        <taxon>Candidatus Profftella</taxon>
    </lineage>
</organism>
<evidence type="ECO:0000256" key="1">
    <source>
        <dbReference type="ARBA" id="ARBA00010643"/>
    </source>
</evidence>
<dbReference type="PANTHER" id="PTHR10371:SF3">
    <property type="entry name" value="NADH DEHYDROGENASE [UBIQUINONE] FLAVOPROTEIN 2, MITOCHONDRIAL"/>
    <property type="match status" value="1"/>
</dbReference>
<feature type="binding site" evidence="8">
    <location>
        <position position="88"/>
    </location>
    <ligand>
        <name>[2Fe-2S] cluster</name>
        <dbReference type="ChEBI" id="CHEBI:190135"/>
    </ligand>
</feature>